<reference evidence="1 2" key="1">
    <citation type="submission" date="2012-10" db="EMBL/GenBank/DDBJ databases">
        <authorList>
            <person name="Harkins D.M."/>
            <person name="Durkin A.S."/>
            <person name="Brinkac L.M."/>
            <person name="Selengut J.D."/>
            <person name="Sanka R."/>
            <person name="DePew J."/>
            <person name="Purushe J."/>
            <person name="Peacock S.J."/>
            <person name="Thaipadungpanit J."/>
            <person name="Wuthiekanun V.W."/>
            <person name="Day N.P."/>
            <person name="Vinetz J.M."/>
            <person name="Sutton G.G."/>
            <person name="Nelson W.C."/>
            <person name="Fouts D.E."/>
        </authorList>
    </citation>
    <scope>NUCLEOTIDE SEQUENCE [LARGE SCALE GENOMIC DNA]</scope>
    <source>
        <strain evidence="1 2">H1</strain>
    </source>
</reference>
<name>A0A0E2AYU4_9LEPT</name>
<evidence type="ECO:0000313" key="1">
    <source>
        <dbReference type="EMBL" id="EKO13666.1"/>
    </source>
</evidence>
<dbReference type="AlphaFoldDB" id="A0A0E2AYU4"/>
<sequence>MNFNQRFHKKYNNVEVKSFYRKEKLFWVRNGDLNFRSNIKRYYFEWFAHGATDRFDFLVYLV</sequence>
<proteinExistence type="predicted"/>
<dbReference type="Proteomes" id="UP000006253">
    <property type="component" value="Unassembled WGS sequence"/>
</dbReference>
<dbReference type="EMBL" id="AHMY02000068">
    <property type="protein sequence ID" value="EKO13666.1"/>
    <property type="molecule type" value="Genomic_DNA"/>
</dbReference>
<evidence type="ECO:0000313" key="2">
    <source>
        <dbReference type="Proteomes" id="UP000006253"/>
    </source>
</evidence>
<protein>
    <submittedName>
        <fullName evidence="1">Uncharacterized protein</fullName>
    </submittedName>
</protein>
<organism evidence="1 2">
    <name type="scientific">Leptospira kirschneri str. H1</name>
    <dbReference type="NCBI Taxonomy" id="1049966"/>
    <lineage>
        <taxon>Bacteria</taxon>
        <taxon>Pseudomonadati</taxon>
        <taxon>Spirochaetota</taxon>
        <taxon>Spirochaetia</taxon>
        <taxon>Leptospirales</taxon>
        <taxon>Leptospiraceae</taxon>
        <taxon>Leptospira</taxon>
    </lineage>
</organism>
<gene>
    <name evidence="1" type="ORF">LEP1GSC081_2513</name>
</gene>
<accession>A0A0E2AYU4</accession>
<comment type="caution">
    <text evidence="1">The sequence shown here is derived from an EMBL/GenBank/DDBJ whole genome shotgun (WGS) entry which is preliminary data.</text>
</comment>